<evidence type="ECO:0000256" key="4">
    <source>
        <dbReference type="ARBA" id="ARBA00023015"/>
    </source>
</evidence>
<dbReference type="InterPro" id="IPR007219">
    <property type="entry name" value="XnlR_reg_dom"/>
</dbReference>
<keyword evidence="6" id="KW-0804">Transcription</keyword>
<keyword evidence="4" id="KW-0805">Transcription regulation</keyword>
<feature type="domain" description="Zn(2)-C6 fungal-type" evidence="9">
    <location>
        <begin position="56"/>
        <end position="87"/>
    </location>
</feature>
<dbReference type="PANTHER" id="PTHR31313:SF79">
    <property type="entry name" value="C6 FINGER DOMAIN-CONTAINING PROTEIN"/>
    <property type="match status" value="1"/>
</dbReference>
<keyword evidence="3" id="KW-0862">Zinc</keyword>
<dbReference type="PANTHER" id="PTHR31313">
    <property type="entry name" value="TY1 ENHANCER ACTIVATOR"/>
    <property type="match status" value="1"/>
</dbReference>
<dbReference type="InterPro" id="IPR051615">
    <property type="entry name" value="Transcr_Regulatory_Elem"/>
</dbReference>
<dbReference type="Pfam" id="PF04082">
    <property type="entry name" value="Fungal_trans"/>
    <property type="match status" value="1"/>
</dbReference>
<dbReference type="CDD" id="cd12148">
    <property type="entry name" value="fungal_TF_MHR"/>
    <property type="match status" value="1"/>
</dbReference>
<evidence type="ECO:0000256" key="1">
    <source>
        <dbReference type="ARBA" id="ARBA00004123"/>
    </source>
</evidence>
<dbReference type="Proteomes" id="UP000664534">
    <property type="component" value="Unassembled WGS sequence"/>
</dbReference>
<dbReference type="InterPro" id="IPR036864">
    <property type="entry name" value="Zn2-C6_fun-type_DNA-bd_sf"/>
</dbReference>
<dbReference type="AlphaFoldDB" id="A0A8H3PJ70"/>
<evidence type="ECO:0000256" key="6">
    <source>
        <dbReference type="ARBA" id="ARBA00023163"/>
    </source>
</evidence>
<dbReference type="InterPro" id="IPR001138">
    <property type="entry name" value="Zn2Cys6_DnaBD"/>
</dbReference>
<organism evidence="10 11">
    <name type="scientific">Imshaugia aleurites</name>
    <dbReference type="NCBI Taxonomy" id="172621"/>
    <lineage>
        <taxon>Eukaryota</taxon>
        <taxon>Fungi</taxon>
        <taxon>Dikarya</taxon>
        <taxon>Ascomycota</taxon>
        <taxon>Pezizomycotina</taxon>
        <taxon>Lecanoromycetes</taxon>
        <taxon>OSLEUM clade</taxon>
        <taxon>Lecanoromycetidae</taxon>
        <taxon>Lecanorales</taxon>
        <taxon>Lecanorineae</taxon>
        <taxon>Parmeliaceae</taxon>
        <taxon>Imshaugia</taxon>
    </lineage>
</organism>
<evidence type="ECO:0000256" key="5">
    <source>
        <dbReference type="ARBA" id="ARBA00023125"/>
    </source>
</evidence>
<comment type="caution">
    <text evidence="10">The sequence shown here is derived from an EMBL/GenBank/DDBJ whole genome shotgun (WGS) entry which is preliminary data.</text>
</comment>
<dbReference type="GO" id="GO:0006351">
    <property type="term" value="P:DNA-templated transcription"/>
    <property type="evidence" value="ECO:0007669"/>
    <property type="project" value="InterPro"/>
</dbReference>
<evidence type="ECO:0000259" key="9">
    <source>
        <dbReference type="PROSITE" id="PS50048"/>
    </source>
</evidence>
<sequence length="917" mass="102820">MSPGTETRPLLPQQYGNGMQNNYSFAPPNLGVGADKKNFVFVDEHNRHKRLKVMRACEGCRKRKIKCDAVTSNQWPCASCVRLRTNCMPPTVSHDRTHVGTGQLQGLERVLHFDNSDGSGDDDYNYEAGASQLFELQSPSTQTQESYSAGLGAFSTPPFSEKAYSPHELGYDEIQPMSLQVSDSSYNPQDIYHPPQSASLPTNNAGTWNNEPMNATDLSNLMGGLGIANDGVAQYISDQKTSLADTPAYEDLEIRLPETKPFGTVRIPQALMPSKERCLKLFEIFFQHVHPYVPVLSKAYFYEQWQYKPESISPLILEAMFSCAGSVSSDDDAEGAQWLALAAKHEDCFMDTPRLSTLQAMLLLLKGREAAPRRGYYFRSWMTVKKLVTFALELKLDKHYSEHQVPGGRCTSDPTECLIKTRLWQIIFTCEMMIGGPQGRTDMQVKPSTVDLTPLRPTPGLDESDYRISRQFTFLVSMIQTVRQMHDIKEACTTNDWMTDPEFVALETKLAKWLEGLPRDMQIIWPQDDSPPWLPSHFVGNMHAYYHLTVIMLHRPQLSVSEAFADGSWKRHMLISYGSAKAMCRLQEGIFQQFGLPGLMSMQRGINFVIYTVLTCALIHLVAITSPDPELNTTARDYFTRHMRILEQCMEAWPMPEMQMQVNQLREAFSADINRPFELKRGFPFESPSPSAGGLQPSPPLDTNMQRSMLTRHESLGQQTQMPYHATPMTPPVSSTGLSFEDSKDGLLVSGSMPMMASSHQQTVPMQTTPMSIGQEWNPTPIIAYVFDAPEVSMSNGNDSQWNNAFGTADAPASQASLSTALQSPIYTPPSSSQQSHSFYQQPASYLVQTSVPSLSRHQTAPQLPAYTTPAPLFVTSSMWRDTVASTYDPAGNKRRWDLEENGTFQMGNPIHKKRSR</sequence>
<feature type="region of interest" description="Disordered" evidence="8">
    <location>
        <begin position="680"/>
        <end position="705"/>
    </location>
</feature>
<evidence type="ECO:0000256" key="3">
    <source>
        <dbReference type="ARBA" id="ARBA00022833"/>
    </source>
</evidence>
<evidence type="ECO:0000313" key="10">
    <source>
        <dbReference type="EMBL" id="CAF9942152.1"/>
    </source>
</evidence>
<evidence type="ECO:0000256" key="7">
    <source>
        <dbReference type="ARBA" id="ARBA00023242"/>
    </source>
</evidence>
<dbReference type="GO" id="GO:0003677">
    <property type="term" value="F:DNA binding"/>
    <property type="evidence" value="ECO:0007669"/>
    <property type="project" value="UniProtKB-KW"/>
</dbReference>
<dbReference type="GO" id="GO:0005634">
    <property type="term" value="C:nucleus"/>
    <property type="evidence" value="ECO:0007669"/>
    <property type="project" value="UniProtKB-SubCell"/>
</dbReference>
<protein>
    <recommendedName>
        <fullName evidence="9">Zn(2)-C6 fungal-type domain-containing protein</fullName>
    </recommendedName>
</protein>
<keyword evidence="11" id="KW-1185">Reference proteome</keyword>
<dbReference type="SMART" id="SM00066">
    <property type="entry name" value="GAL4"/>
    <property type="match status" value="1"/>
</dbReference>
<evidence type="ECO:0000313" key="11">
    <source>
        <dbReference type="Proteomes" id="UP000664534"/>
    </source>
</evidence>
<dbReference type="PROSITE" id="PS50048">
    <property type="entry name" value="ZN2_CY6_FUNGAL_2"/>
    <property type="match status" value="1"/>
</dbReference>
<feature type="region of interest" description="Disordered" evidence="8">
    <location>
        <begin position="722"/>
        <end position="751"/>
    </location>
</feature>
<dbReference type="SUPFAM" id="SSF57701">
    <property type="entry name" value="Zn2/Cys6 DNA-binding domain"/>
    <property type="match status" value="1"/>
</dbReference>
<dbReference type="Gene3D" id="4.10.240.10">
    <property type="entry name" value="Zn(2)-C6 fungal-type DNA-binding domain"/>
    <property type="match status" value="1"/>
</dbReference>
<gene>
    <name evidence="10" type="ORF">IMSHALPRED_003388</name>
</gene>
<reference evidence="10" key="1">
    <citation type="submission" date="2021-03" db="EMBL/GenBank/DDBJ databases">
        <authorList>
            <person name="Tagirdzhanova G."/>
        </authorList>
    </citation>
    <scope>NUCLEOTIDE SEQUENCE</scope>
</reference>
<proteinExistence type="predicted"/>
<dbReference type="PROSITE" id="PS00463">
    <property type="entry name" value="ZN2_CY6_FUNGAL_1"/>
    <property type="match status" value="1"/>
</dbReference>
<dbReference type="Pfam" id="PF00172">
    <property type="entry name" value="Zn_clus"/>
    <property type="match status" value="1"/>
</dbReference>
<dbReference type="GO" id="GO:0000981">
    <property type="term" value="F:DNA-binding transcription factor activity, RNA polymerase II-specific"/>
    <property type="evidence" value="ECO:0007669"/>
    <property type="project" value="InterPro"/>
</dbReference>
<dbReference type="OrthoDB" id="2283631at2759"/>
<keyword evidence="2" id="KW-0479">Metal-binding</keyword>
<keyword evidence="7" id="KW-0539">Nucleus</keyword>
<accession>A0A8H3PJ70</accession>
<dbReference type="EMBL" id="CAJPDT010000170">
    <property type="protein sequence ID" value="CAF9942152.1"/>
    <property type="molecule type" value="Genomic_DNA"/>
</dbReference>
<evidence type="ECO:0000256" key="2">
    <source>
        <dbReference type="ARBA" id="ARBA00022723"/>
    </source>
</evidence>
<name>A0A8H3PJ70_9LECA</name>
<comment type="subcellular location">
    <subcellularLocation>
        <location evidence="1">Nucleus</location>
    </subcellularLocation>
</comment>
<dbReference type="CDD" id="cd00067">
    <property type="entry name" value="GAL4"/>
    <property type="match status" value="1"/>
</dbReference>
<dbReference type="GO" id="GO:0008270">
    <property type="term" value="F:zinc ion binding"/>
    <property type="evidence" value="ECO:0007669"/>
    <property type="project" value="InterPro"/>
</dbReference>
<evidence type="ECO:0000256" key="8">
    <source>
        <dbReference type="SAM" id="MobiDB-lite"/>
    </source>
</evidence>
<keyword evidence="5" id="KW-0238">DNA-binding</keyword>